<comment type="similarity">
    <text evidence="1">Belongs to the protein kinase superfamily. CAMK Ser/Thr protein kinase family.</text>
</comment>
<feature type="domain" description="Protein kinase" evidence="7">
    <location>
        <begin position="602"/>
        <end position="848"/>
    </location>
</feature>
<sequence>MCHFHLALAYLHHISWKNPSLLCFRENITVSLAVHLVAIPTGVGSDAVPGHGAQLWSLLSCSFPFSRTQQIDQGQIVFAASDAPFRFRQLRTSFPFTHRGWSFYLDLVFDIQPRQSFLLALSVKERENVMLSGNDYPPRELDMFPVSQDYKERRWIVVERHAVLTILDGSKLDSGSYRIVAENDLGSDSAIIKIQISDRPDPPRFPTVENVGHDSLALTWNAPLWDGGSNITNYLVEKREHPMTSWIRVGNTRFTTMAITGLSPGHQYEFRVYAENIYGRSDPSSISGLVTTKDTGKKPTKQKRYEGITSLGVVVRLLSLWAGVAAAQSCLSISMPGVATSGISSAWVLRGVSPHGLMLARWMSQCILTSLASTNSFNVLRPKQHRIVHNHFLICPRLMQQSFLASESGQFRTYTTSHGRSSANGLRELGVSIVGSCLWLLRIDVIGGRESQPDGCFTVRNSLHVEPQLDLELLIVLLDGIDVVVINWCGVLLDETGKKIRGKADGKINDYDQYGKMLTAHNARWCFQVSSTADATGKSLTTFSAVLVPYFVDWIRAALLRECGGFLLTAHNIHACLSLFDIYSKYVPQPVDIKTTSVYDLYDILEEIGTGAFGVVHRCRERKTGNIFAAKFIPVTHAMEKELIRKEIDIMNQLHHPKLINLHDAFEDDDEMVLIFEFLSGGELFERITAEGYTMSEAEVINYMTQICEGVKHMHEKNIIHLDIKPENIMCQTRNSTNVKLIDFGLATKLDPNEVVKISTGTAEFAAPEIVEREPVGFYTDMWAVGVLAYVLGLSPFAGDNDIETLKNVKACDWDFDEEAFANVSEEGKDFIRRKRMTAHECLIHPWLTGDHSNRTQPINVSRYTKIRDKIRAKYSDWESFVLPIGRLAEYSSLRKLLVEKYRIYDSSFDRRQAAPRFVIRPQSAFAYEGQSAKFYCRVIAIATPTLTWYHNNLELRQSVKFMKRYAGEDYTFVINRVKLEDRGEYIIRAENHYGYREEVVFLNVQPVPKTVPQYKPEVQHVRRREPLAYTVWQEEKESAPSFTFLLRPRVMQYRQTCKLLCCLSGKPTPTVKWYKDKRELTKYDYNMTHADGVVTMEIVDCKPEDSGKYSCVATNIHGTDETSCVVIVEGFGATPEQADLANKLMHSGGNLLVI</sequence>
<evidence type="ECO:0000256" key="4">
    <source>
        <dbReference type="ARBA" id="ARBA00022840"/>
    </source>
</evidence>
<evidence type="ECO:0000256" key="1">
    <source>
        <dbReference type="ARBA" id="ARBA00006692"/>
    </source>
</evidence>
<evidence type="ECO:0000256" key="3">
    <source>
        <dbReference type="ARBA" id="ARBA00022741"/>
    </source>
</evidence>
<feature type="domain" description="Ig-like" evidence="8">
    <location>
        <begin position="1041"/>
        <end position="1128"/>
    </location>
</feature>
<feature type="domain" description="Ig-like" evidence="8">
    <location>
        <begin position="916"/>
        <end position="1004"/>
    </location>
</feature>
<evidence type="ECO:0000256" key="2">
    <source>
        <dbReference type="ARBA" id="ARBA00022737"/>
    </source>
</evidence>
<keyword evidence="5" id="KW-0393">Immunoglobulin domain</keyword>
<evidence type="ECO:0000259" key="8">
    <source>
        <dbReference type="PROSITE" id="PS50835"/>
    </source>
</evidence>
<keyword evidence="11" id="KW-1185">Reference proteome</keyword>
<reference evidence="10 11" key="1">
    <citation type="submission" date="2023-02" db="EMBL/GenBank/DDBJ databases">
        <title>LHISI_Scaffold_Assembly.</title>
        <authorList>
            <person name="Stuart O.P."/>
            <person name="Cleave R."/>
            <person name="Magrath M.J.L."/>
            <person name="Mikheyev A.S."/>
        </authorList>
    </citation>
    <scope>NUCLEOTIDE SEQUENCE [LARGE SCALE GENOMIC DNA]</scope>
    <source>
        <strain evidence="10">Daus_M_001</strain>
        <tissue evidence="10">Leg muscle</tissue>
    </source>
</reference>
<organism evidence="10 11">
    <name type="scientific">Dryococelus australis</name>
    <dbReference type="NCBI Taxonomy" id="614101"/>
    <lineage>
        <taxon>Eukaryota</taxon>
        <taxon>Metazoa</taxon>
        <taxon>Ecdysozoa</taxon>
        <taxon>Arthropoda</taxon>
        <taxon>Hexapoda</taxon>
        <taxon>Insecta</taxon>
        <taxon>Pterygota</taxon>
        <taxon>Neoptera</taxon>
        <taxon>Polyneoptera</taxon>
        <taxon>Phasmatodea</taxon>
        <taxon>Verophasmatodea</taxon>
        <taxon>Anareolatae</taxon>
        <taxon>Phasmatidae</taxon>
        <taxon>Eurycanthinae</taxon>
        <taxon>Dryococelus</taxon>
    </lineage>
</organism>
<dbReference type="PROSITE" id="PS00108">
    <property type="entry name" value="PROTEIN_KINASE_ST"/>
    <property type="match status" value="1"/>
</dbReference>
<dbReference type="Pfam" id="PF00069">
    <property type="entry name" value="Pkinase"/>
    <property type="match status" value="1"/>
</dbReference>
<accession>A0ABQ9HQZ6</accession>
<keyword evidence="2" id="KW-0677">Repeat</keyword>
<dbReference type="PRINTS" id="PR00014">
    <property type="entry name" value="FNTYPEIII"/>
</dbReference>
<dbReference type="PROSITE" id="PS00107">
    <property type="entry name" value="PROTEIN_KINASE_ATP"/>
    <property type="match status" value="1"/>
</dbReference>
<evidence type="ECO:0000259" key="7">
    <source>
        <dbReference type="PROSITE" id="PS50011"/>
    </source>
</evidence>
<evidence type="ECO:0000256" key="5">
    <source>
        <dbReference type="ARBA" id="ARBA00023319"/>
    </source>
</evidence>
<dbReference type="SMART" id="SM00409">
    <property type="entry name" value="IG"/>
    <property type="match status" value="3"/>
</dbReference>
<name>A0ABQ9HQZ6_9NEOP</name>
<comment type="caution">
    <text evidence="10">The sequence shown here is derived from an EMBL/GenBank/DDBJ whole genome shotgun (WGS) entry which is preliminary data.</text>
</comment>
<dbReference type="EMBL" id="JARBHB010000004">
    <property type="protein sequence ID" value="KAJ8886799.1"/>
    <property type="molecule type" value="Genomic_DNA"/>
</dbReference>
<dbReference type="InterPro" id="IPR007110">
    <property type="entry name" value="Ig-like_dom"/>
</dbReference>
<evidence type="ECO:0000313" key="10">
    <source>
        <dbReference type="EMBL" id="KAJ8886799.1"/>
    </source>
</evidence>
<dbReference type="SMART" id="SM00220">
    <property type="entry name" value="S_TKc"/>
    <property type="match status" value="1"/>
</dbReference>
<dbReference type="InterPro" id="IPR000719">
    <property type="entry name" value="Prot_kinase_dom"/>
</dbReference>
<protein>
    <recommendedName>
        <fullName evidence="12">Twitchin</fullName>
    </recommendedName>
</protein>
<dbReference type="SMART" id="SM00408">
    <property type="entry name" value="IGc2"/>
    <property type="match status" value="2"/>
</dbReference>
<dbReference type="InterPro" id="IPR008271">
    <property type="entry name" value="Ser/Thr_kinase_AS"/>
</dbReference>
<proteinExistence type="inferred from homology"/>
<evidence type="ECO:0000256" key="6">
    <source>
        <dbReference type="PROSITE-ProRule" id="PRU10141"/>
    </source>
</evidence>
<evidence type="ECO:0000259" key="9">
    <source>
        <dbReference type="PROSITE" id="PS50853"/>
    </source>
</evidence>
<keyword evidence="3 6" id="KW-0547">Nucleotide-binding</keyword>
<dbReference type="Gene3D" id="2.60.40.10">
    <property type="entry name" value="Immunoglobulins"/>
    <property type="match status" value="4"/>
</dbReference>
<evidence type="ECO:0008006" key="12">
    <source>
        <dbReference type="Google" id="ProtNLM"/>
    </source>
</evidence>
<dbReference type="InterPro" id="IPR017441">
    <property type="entry name" value="Protein_kinase_ATP_BS"/>
</dbReference>
<keyword evidence="4 6" id="KW-0067">ATP-binding</keyword>
<dbReference type="InterPro" id="IPR013098">
    <property type="entry name" value="Ig_I-set"/>
</dbReference>
<dbReference type="InterPro" id="IPR011009">
    <property type="entry name" value="Kinase-like_dom_sf"/>
</dbReference>
<evidence type="ECO:0000313" key="11">
    <source>
        <dbReference type="Proteomes" id="UP001159363"/>
    </source>
</evidence>
<gene>
    <name evidence="10" type="ORF">PR048_013011</name>
</gene>
<dbReference type="PANTHER" id="PTHR47633:SF7">
    <property type="entry name" value="TITIN HOMOLOG"/>
    <property type="match status" value="1"/>
</dbReference>
<dbReference type="Gene3D" id="1.10.510.10">
    <property type="entry name" value="Transferase(Phosphotransferase) domain 1"/>
    <property type="match status" value="1"/>
</dbReference>
<dbReference type="PROSITE" id="PS50011">
    <property type="entry name" value="PROTEIN_KINASE_DOM"/>
    <property type="match status" value="1"/>
</dbReference>
<dbReference type="Pfam" id="PF00041">
    <property type="entry name" value="fn3"/>
    <property type="match status" value="1"/>
</dbReference>
<dbReference type="CDD" id="cd00063">
    <property type="entry name" value="FN3"/>
    <property type="match status" value="1"/>
</dbReference>
<dbReference type="Proteomes" id="UP001159363">
    <property type="component" value="Chromosome X"/>
</dbReference>
<feature type="domain" description="Fibronectin type-III" evidence="9">
    <location>
        <begin position="202"/>
        <end position="295"/>
    </location>
</feature>
<dbReference type="SMART" id="SM00060">
    <property type="entry name" value="FN3"/>
    <property type="match status" value="1"/>
</dbReference>
<dbReference type="Gene3D" id="3.30.200.20">
    <property type="entry name" value="Phosphorylase Kinase, domain 1"/>
    <property type="match status" value="1"/>
</dbReference>
<dbReference type="SUPFAM" id="SSF56112">
    <property type="entry name" value="Protein kinase-like (PK-like)"/>
    <property type="match status" value="1"/>
</dbReference>
<dbReference type="InterPro" id="IPR036179">
    <property type="entry name" value="Ig-like_dom_sf"/>
</dbReference>
<dbReference type="InterPro" id="IPR013783">
    <property type="entry name" value="Ig-like_fold"/>
</dbReference>
<dbReference type="PROSITE" id="PS50853">
    <property type="entry name" value="FN3"/>
    <property type="match status" value="1"/>
</dbReference>
<feature type="binding site" evidence="6">
    <location>
        <position position="631"/>
    </location>
    <ligand>
        <name>ATP</name>
        <dbReference type="ChEBI" id="CHEBI:30616"/>
    </ligand>
</feature>
<dbReference type="PANTHER" id="PTHR47633">
    <property type="entry name" value="IMMUNOGLOBULIN"/>
    <property type="match status" value="1"/>
</dbReference>
<dbReference type="InterPro" id="IPR003599">
    <property type="entry name" value="Ig_sub"/>
</dbReference>
<dbReference type="InterPro" id="IPR003961">
    <property type="entry name" value="FN3_dom"/>
</dbReference>
<dbReference type="SUPFAM" id="SSF48726">
    <property type="entry name" value="Immunoglobulin"/>
    <property type="match status" value="3"/>
</dbReference>
<dbReference type="InterPro" id="IPR003598">
    <property type="entry name" value="Ig_sub2"/>
</dbReference>
<dbReference type="SUPFAM" id="SSF49265">
    <property type="entry name" value="Fibronectin type III"/>
    <property type="match status" value="1"/>
</dbReference>
<dbReference type="PROSITE" id="PS50835">
    <property type="entry name" value="IG_LIKE"/>
    <property type="match status" value="2"/>
</dbReference>
<dbReference type="InterPro" id="IPR036116">
    <property type="entry name" value="FN3_sf"/>
</dbReference>
<dbReference type="Pfam" id="PF07679">
    <property type="entry name" value="I-set"/>
    <property type="match status" value="2"/>
</dbReference>